<name>A0ABN8HFV1_9BACT</name>
<keyword evidence="5 13" id="KW-1003">Cell membrane</keyword>
<dbReference type="RefSeq" id="WP_305732529.1">
    <property type="nucleotide sequence ID" value="NZ_OW150024.1"/>
</dbReference>
<evidence type="ECO:0000313" key="15">
    <source>
        <dbReference type="Proteomes" id="UP001295463"/>
    </source>
</evidence>
<dbReference type="SUPFAM" id="SSF144083">
    <property type="entry name" value="Magnesium transport protein CorA, transmembrane region"/>
    <property type="match status" value="1"/>
</dbReference>
<keyword evidence="9 13" id="KW-1133">Transmembrane helix</keyword>
<evidence type="ECO:0000256" key="8">
    <source>
        <dbReference type="ARBA" id="ARBA00022842"/>
    </source>
</evidence>
<evidence type="ECO:0000256" key="9">
    <source>
        <dbReference type="ARBA" id="ARBA00022989"/>
    </source>
</evidence>
<dbReference type="InterPro" id="IPR002523">
    <property type="entry name" value="MgTranspt_CorA/ZnTranspt_ZntB"/>
</dbReference>
<gene>
    <name evidence="13 14" type="primary">corA</name>
    <name evidence="14" type="ORF">GEAMG1_1893</name>
</gene>
<evidence type="ECO:0000313" key="14">
    <source>
        <dbReference type="EMBL" id="CAH2031725.1"/>
    </source>
</evidence>
<dbReference type="InterPro" id="IPR045863">
    <property type="entry name" value="CorA_TM1_TM2"/>
</dbReference>
<dbReference type="Pfam" id="PF01544">
    <property type="entry name" value="CorA"/>
    <property type="match status" value="1"/>
</dbReference>
<evidence type="ECO:0000256" key="3">
    <source>
        <dbReference type="ARBA" id="ARBA00019439"/>
    </source>
</evidence>
<evidence type="ECO:0000256" key="7">
    <source>
        <dbReference type="ARBA" id="ARBA00022692"/>
    </source>
</evidence>
<dbReference type="Gene3D" id="3.30.460.20">
    <property type="entry name" value="CorA soluble domain-like"/>
    <property type="match status" value="1"/>
</dbReference>
<evidence type="ECO:0000256" key="1">
    <source>
        <dbReference type="ARBA" id="ARBA00004429"/>
    </source>
</evidence>
<dbReference type="InterPro" id="IPR045861">
    <property type="entry name" value="CorA_cytoplasmic_dom"/>
</dbReference>
<evidence type="ECO:0000256" key="5">
    <source>
        <dbReference type="ARBA" id="ARBA00022475"/>
    </source>
</evidence>
<dbReference type="InterPro" id="IPR004488">
    <property type="entry name" value="Mg/Co-transport_prot_CorA"/>
</dbReference>
<evidence type="ECO:0000256" key="11">
    <source>
        <dbReference type="ARBA" id="ARBA00023136"/>
    </source>
</evidence>
<keyword evidence="10 13" id="KW-0406">Ion transport</keyword>
<evidence type="ECO:0000256" key="4">
    <source>
        <dbReference type="ARBA" id="ARBA00022448"/>
    </source>
</evidence>
<feature type="transmembrane region" description="Helical" evidence="13">
    <location>
        <begin position="259"/>
        <end position="279"/>
    </location>
</feature>
<evidence type="ECO:0000256" key="10">
    <source>
        <dbReference type="ARBA" id="ARBA00023065"/>
    </source>
</evidence>
<keyword evidence="7 13" id="KW-0812">Transmembrane</keyword>
<dbReference type="NCBIfam" id="TIGR00383">
    <property type="entry name" value="corA"/>
    <property type="match status" value="1"/>
</dbReference>
<sequence length="317" mass="36168">MIRVFYNTNGVISSHLINSDEIDLIEANNLIWVDMLSPSMAEISDMDRKLGLDLPSRQETEEIEFSARYWEDEYGITINTYFLAKQDTTTTNETVSFTLKDNFVVTIRFVELPVFGDFIRKLTLNPSHFTSGAWVMGGILEMRIEDDADTLEAVSREIATIARLNPGNFDDTKKFLSFIANFEATNITIRENLTDKQRVLSSLLKTGKIPGALKSDFSIMIKDVNSLITTANFNFERLDYLQNLFLNFLSIEQNKVIKIFTVMSVIFLPPTLIASIYGMNFRHLPELELSYGYPLALCMIVVSAVLPLYIFKKKGWL</sequence>
<evidence type="ECO:0000256" key="2">
    <source>
        <dbReference type="ARBA" id="ARBA00009765"/>
    </source>
</evidence>
<dbReference type="Gene3D" id="1.20.58.340">
    <property type="entry name" value="Magnesium transport protein CorA, transmembrane region"/>
    <property type="match status" value="1"/>
</dbReference>
<accession>A0ABN8HFV1</accession>
<keyword evidence="6" id="KW-0997">Cell inner membrane</keyword>
<organism evidence="14 15">
    <name type="scientific">Trichlorobacter ammonificans</name>
    <dbReference type="NCBI Taxonomy" id="2916410"/>
    <lineage>
        <taxon>Bacteria</taxon>
        <taxon>Pseudomonadati</taxon>
        <taxon>Thermodesulfobacteriota</taxon>
        <taxon>Desulfuromonadia</taxon>
        <taxon>Geobacterales</taxon>
        <taxon>Geobacteraceae</taxon>
        <taxon>Trichlorobacter</taxon>
    </lineage>
</organism>
<keyword evidence="11 13" id="KW-0472">Membrane</keyword>
<comment type="similarity">
    <text evidence="2 13">Belongs to the CorA metal ion transporter (MIT) (TC 1.A.35) family.</text>
</comment>
<proteinExistence type="inferred from homology"/>
<evidence type="ECO:0000256" key="13">
    <source>
        <dbReference type="RuleBase" id="RU362010"/>
    </source>
</evidence>
<reference evidence="14 15" key="1">
    <citation type="submission" date="2022-03" db="EMBL/GenBank/DDBJ databases">
        <authorList>
            <person name="Koch H."/>
        </authorList>
    </citation>
    <scope>NUCLEOTIDE SEQUENCE [LARGE SCALE GENOMIC DNA]</scope>
    <source>
        <strain evidence="14 15">G1</strain>
    </source>
</reference>
<comment type="subcellular location">
    <subcellularLocation>
        <location evidence="1">Cell inner membrane</location>
        <topology evidence="1">Multi-pass membrane protein</topology>
    </subcellularLocation>
    <subcellularLocation>
        <location evidence="13">Membrane</location>
        <topology evidence="13">Multi-pass membrane protein</topology>
    </subcellularLocation>
</comment>
<dbReference type="Proteomes" id="UP001295463">
    <property type="component" value="Chromosome"/>
</dbReference>
<dbReference type="PANTHER" id="PTHR47685">
    <property type="entry name" value="MAGNESIUM TRANSPORT PROTEIN CORA"/>
    <property type="match status" value="1"/>
</dbReference>
<comment type="catalytic activity">
    <reaction evidence="12">
        <text>Mg(2+)(in) = Mg(2+)(out)</text>
        <dbReference type="Rhea" id="RHEA:29827"/>
        <dbReference type="ChEBI" id="CHEBI:18420"/>
    </reaction>
</comment>
<keyword evidence="15" id="KW-1185">Reference proteome</keyword>
<dbReference type="EMBL" id="OW150024">
    <property type="protein sequence ID" value="CAH2031725.1"/>
    <property type="molecule type" value="Genomic_DNA"/>
</dbReference>
<dbReference type="SUPFAM" id="SSF143865">
    <property type="entry name" value="CorA soluble domain-like"/>
    <property type="match status" value="1"/>
</dbReference>
<protein>
    <recommendedName>
        <fullName evidence="3 13">Magnesium transport protein CorA</fullName>
    </recommendedName>
</protein>
<dbReference type="InterPro" id="IPR050829">
    <property type="entry name" value="CorA_MIT"/>
</dbReference>
<evidence type="ECO:0000256" key="12">
    <source>
        <dbReference type="ARBA" id="ARBA00034269"/>
    </source>
</evidence>
<keyword evidence="8 13" id="KW-0460">Magnesium</keyword>
<feature type="transmembrane region" description="Helical" evidence="13">
    <location>
        <begin position="291"/>
        <end position="311"/>
    </location>
</feature>
<comment type="function">
    <text evidence="13">Mediates influx of magnesium ions.</text>
</comment>
<evidence type="ECO:0000256" key="6">
    <source>
        <dbReference type="ARBA" id="ARBA00022519"/>
    </source>
</evidence>
<dbReference type="PANTHER" id="PTHR47685:SF1">
    <property type="entry name" value="MAGNESIUM TRANSPORT PROTEIN CORA"/>
    <property type="match status" value="1"/>
</dbReference>
<keyword evidence="4 13" id="KW-0813">Transport</keyword>